<evidence type="ECO:0000313" key="2">
    <source>
        <dbReference type="EMBL" id="KAJ7318499.1"/>
    </source>
</evidence>
<dbReference type="Proteomes" id="UP001218218">
    <property type="component" value="Unassembled WGS sequence"/>
</dbReference>
<proteinExistence type="predicted"/>
<evidence type="ECO:0000256" key="1">
    <source>
        <dbReference type="SAM" id="MobiDB-lite"/>
    </source>
</evidence>
<keyword evidence="3" id="KW-1185">Reference proteome</keyword>
<evidence type="ECO:0000313" key="3">
    <source>
        <dbReference type="Proteomes" id="UP001218218"/>
    </source>
</evidence>
<feature type="compositionally biased region" description="Basic and acidic residues" evidence="1">
    <location>
        <begin position="362"/>
        <end position="371"/>
    </location>
</feature>
<sequence>MLDPSTRFHRTDIDTSLVKKWLMLQAYRAEGEELCPLEGDAVLCTVSRTYSKAARLRTLLLTGIVSVEISPCLHARKIPAVILDTSLGIAHLSTAMIEWAGAISVGTWAQSCSLGPSIPQKPTTPNNFKPIRPCALTQHTFVIHDYESDEPESDGEGSVSWDEDNYELEPLPALLLQTLWILAYLATGSAIGASIPSRLHVSVRCFLLPKNISPLPLSSSSLWLMSSSKLVPCACPECDGALVSRTKRNHHEARERRQQSASGGGLIRVSAHAVLSSASTARQGATQLATLQPLPVHASSVAFVAEDITADTTSTTSFVVAAEAEGLSHSQQVEASGELFLPISADDWELPDPSLDLAGDNSTERPLRAEDENNPDPFYIVPKAAQRLPTATEVHPNRAVYLIYVVIFWLPLSRL</sequence>
<protein>
    <submittedName>
        <fullName evidence="2">Uncharacterized protein</fullName>
    </submittedName>
</protein>
<name>A0AAD6ZDT9_9AGAR</name>
<comment type="caution">
    <text evidence="2">The sequence shown here is derived from an EMBL/GenBank/DDBJ whole genome shotgun (WGS) entry which is preliminary data.</text>
</comment>
<dbReference type="EMBL" id="JARIHO010000057">
    <property type="protein sequence ID" value="KAJ7318499.1"/>
    <property type="molecule type" value="Genomic_DNA"/>
</dbReference>
<gene>
    <name evidence="2" type="ORF">DFH08DRAFT_819777</name>
</gene>
<accession>A0AAD6ZDT9</accession>
<dbReference type="AlphaFoldDB" id="A0AAD6ZDT9"/>
<reference evidence="2" key="1">
    <citation type="submission" date="2023-03" db="EMBL/GenBank/DDBJ databases">
        <title>Massive genome expansion in bonnet fungi (Mycena s.s.) driven by repeated elements and novel gene families across ecological guilds.</title>
        <authorList>
            <consortium name="Lawrence Berkeley National Laboratory"/>
            <person name="Harder C.B."/>
            <person name="Miyauchi S."/>
            <person name="Viragh M."/>
            <person name="Kuo A."/>
            <person name="Thoen E."/>
            <person name="Andreopoulos B."/>
            <person name="Lu D."/>
            <person name="Skrede I."/>
            <person name="Drula E."/>
            <person name="Henrissat B."/>
            <person name="Morin E."/>
            <person name="Kohler A."/>
            <person name="Barry K."/>
            <person name="LaButti K."/>
            <person name="Morin E."/>
            <person name="Salamov A."/>
            <person name="Lipzen A."/>
            <person name="Mereny Z."/>
            <person name="Hegedus B."/>
            <person name="Baldrian P."/>
            <person name="Stursova M."/>
            <person name="Weitz H."/>
            <person name="Taylor A."/>
            <person name="Grigoriev I.V."/>
            <person name="Nagy L.G."/>
            <person name="Martin F."/>
            <person name="Kauserud H."/>
        </authorList>
    </citation>
    <scope>NUCLEOTIDE SEQUENCE</scope>
    <source>
        <strain evidence="2">CBHHK002</strain>
    </source>
</reference>
<feature type="region of interest" description="Disordered" evidence="1">
    <location>
        <begin position="352"/>
        <end position="375"/>
    </location>
</feature>
<organism evidence="2 3">
    <name type="scientific">Mycena albidolilacea</name>
    <dbReference type="NCBI Taxonomy" id="1033008"/>
    <lineage>
        <taxon>Eukaryota</taxon>
        <taxon>Fungi</taxon>
        <taxon>Dikarya</taxon>
        <taxon>Basidiomycota</taxon>
        <taxon>Agaricomycotina</taxon>
        <taxon>Agaricomycetes</taxon>
        <taxon>Agaricomycetidae</taxon>
        <taxon>Agaricales</taxon>
        <taxon>Marasmiineae</taxon>
        <taxon>Mycenaceae</taxon>
        <taxon>Mycena</taxon>
    </lineage>
</organism>